<sequence length="341" mass="39179">MNLTSILSNIKTVKKEQAGRYGTQFITDQLGSFNLSSNHQYSYSNLVESTAETSQGYLPPGDIESREEETSTSTSRGGGMPRSKRRAPSNTNNYLASSEMSPSAHEDGMPRHPSKRLRHTTSSRRYTKNEDIPSVSAYSQKRCIAWFRQYTTSDDPDTLGPEGMEKFCEDIAVQPENVVMLVLAYKMNARQMGFFTLAEWLKGLSDLSCDTISKTQQKLEYLKSLLNEPHTFKGIYRYAYDFARDKDQRSMDMETARVMLHLLLGKHWPLFSQFAQFLDQSKYKVINKDQWCNILEFSRTINHDLSNYDLDGAWPVMLDEFVEWLKGQRGEAMTSTDIRYS</sequence>
<dbReference type="Proteomes" id="UP000639338">
    <property type="component" value="Unassembled WGS sequence"/>
</dbReference>
<name>A0A834Y379_APHGI</name>
<evidence type="ECO:0000259" key="3">
    <source>
        <dbReference type="PROSITE" id="PS51229"/>
    </source>
</evidence>
<dbReference type="Pfam" id="PF03556">
    <property type="entry name" value="Cullin_binding"/>
    <property type="match status" value="1"/>
</dbReference>
<evidence type="ECO:0000256" key="1">
    <source>
        <dbReference type="RuleBase" id="RU410713"/>
    </source>
</evidence>
<dbReference type="Gene3D" id="1.10.238.200">
    <property type="entry name" value="Cullin, PONY binding domain"/>
    <property type="match status" value="1"/>
</dbReference>
<dbReference type="AlphaFoldDB" id="A0A834Y379"/>
<accession>A0A834Y379</accession>
<evidence type="ECO:0000256" key="2">
    <source>
        <dbReference type="SAM" id="MobiDB-lite"/>
    </source>
</evidence>
<feature type="region of interest" description="Disordered" evidence="2">
    <location>
        <begin position="52"/>
        <end position="131"/>
    </location>
</feature>
<dbReference type="OrthoDB" id="286637at2759"/>
<dbReference type="PANTHER" id="PTHR12281">
    <property type="entry name" value="RP42 RELATED"/>
    <property type="match status" value="1"/>
</dbReference>
<feature type="compositionally biased region" description="Basic residues" evidence="2">
    <location>
        <begin position="112"/>
        <end position="126"/>
    </location>
</feature>
<dbReference type="GO" id="GO:0045116">
    <property type="term" value="P:protein neddylation"/>
    <property type="evidence" value="ECO:0007669"/>
    <property type="project" value="TreeGrafter"/>
</dbReference>
<evidence type="ECO:0000313" key="4">
    <source>
        <dbReference type="EMBL" id="KAF7996867.1"/>
    </source>
</evidence>
<reference evidence="4 5" key="1">
    <citation type="submission" date="2020-08" db="EMBL/GenBank/DDBJ databases">
        <title>Aphidius gifuensis genome sequencing and assembly.</title>
        <authorList>
            <person name="Du Z."/>
        </authorList>
    </citation>
    <scope>NUCLEOTIDE SEQUENCE [LARGE SCALE GENOMIC DNA]</scope>
    <source>
        <strain evidence="4">YNYX2018</strain>
        <tissue evidence="4">Adults</tissue>
    </source>
</reference>
<feature type="domain" description="DCUN1" evidence="3">
    <location>
        <begin position="138"/>
        <end position="326"/>
    </location>
</feature>
<dbReference type="GO" id="GO:0097602">
    <property type="term" value="F:cullin family protein binding"/>
    <property type="evidence" value="ECO:0007669"/>
    <property type="project" value="TreeGrafter"/>
</dbReference>
<keyword evidence="5" id="KW-1185">Reference proteome</keyword>
<feature type="compositionally biased region" description="Polar residues" evidence="2">
    <location>
        <begin position="88"/>
        <end position="101"/>
    </location>
</feature>
<dbReference type="GO" id="GO:0031624">
    <property type="term" value="F:ubiquitin conjugating enzyme binding"/>
    <property type="evidence" value="ECO:0007669"/>
    <property type="project" value="TreeGrafter"/>
</dbReference>
<proteinExistence type="predicted"/>
<comment type="caution">
    <text evidence="4">The sequence shown here is derived from an EMBL/GenBank/DDBJ whole genome shotgun (WGS) entry which is preliminary data.</text>
</comment>
<dbReference type="GO" id="GO:0032182">
    <property type="term" value="F:ubiquitin-like protein binding"/>
    <property type="evidence" value="ECO:0007669"/>
    <property type="project" value="TreeGrafter"/>
</dbReference>
<organism evidence="4 5">
    <name type="scientific">Aphidius gifuensis</name>
    <name type="common">Parasitoid wasp</name>
    <dbReference type="NCBI Taxonomy" id="684658"/>
    <lineage>
        <taxon>Eukaryota</taxon>
        <taxon>Metazoa</taxon>
        <taxon>Ecdysozoa</taxon>
        <taxon>Arthropoda</taxon>
        <taxon>Hexapoda</taxon>
        <taxon>Insecta</taxon>
        <taxon>Pterygota</taxon>
        <taxon>Neoptera</taxon>
        <taxon>Endopterygota</taxon>
        <taxon>Hymenoptera</taxon>
        <taxon>Apocrita</taxon>
        <taxon>Ichneumonoidea</taxon>
        <taxon>Braconidae</taxon>
        <taxon>Aphidiinae</taxon>
        <taxon>Aphidius</taxon>
    </lineage>
</organism>
<evidence type="ECO:0000313" key="5">
    <source>
        <dbReference type="Proteomes" id="UP000639338"/>
    </source>
</evidence>
<dbReference type="InterPro" id="IPR042460">
    <property type="entry name" value="DCN1-like_PONY"/>
</dbReference>
<dbReference type="InterPro" id="IPR014764">
    <property type="entry name" value="DCN-prot"/>
</dbReference>
<dbReference type="Gene3D" id="1.10.238.10">
    <property type="entry name" value="EF-hand"/>
    <property type="match status" value="1"/>
</dbReference>
<dbReference type="PROSITE" id="PS51229">
    <property type="entry name" value="DCUN1"/>
    <property type="match status" value="1"/>
</dbReference>
<dbReference type="PANTHER" id="PTHR12281:SF12">
    <property type="entry name" value="DEFECTIVE IN CULLIN NEDDYLATION PROTEIN"/>
    <property type="match status" value="1"/>
</dbReference>
<dbReference type="FunFam" id="1.10.238.200:FF:000002">
    <property type="entry name" value="DCN1-like protein"/>
    <property type="match status" value="1"/>
</dbReference>
<dbReference type="GO" id="GO:0000151">
    <property type="term" value="C:ubiquitin ligase complex"/>
    <property type="evidence" value="ECO:0007669"/>
    <property type="project" value="TreeGrafter"/>
</dbReference>
<dbReference type="EMBL" id="JACMRX010000001">
    <property type="protein sequence ID" value="KAF7996867.1"/>
    <property type="molecule type" value="Genomic_DNA"/>
</dbReference>
<comment type="function">
    <text evidence="1">Neddylation of cullins play an essential role in the regulation of SCF-type complexes activity.</text>
</comment>
<gene>
    <name evidence="4" type="ORF">HCN44_002513</name>
</gene>
<protein>
    <recommendedName>
        <fullName evidence="1">Defective in cullin neddylation protein</fullName>
    </recommendedName>
</protein>
<dbReference type="InterPro" id="IPR005176">
    <property type="entry name" value="PONY_dom"/>
</dbReference>